<keyword evidence="1" id="KW-0732">Signal</keyword>
<evidence type="ECO:0008006" key="4">
    <source>
        <dbReference type="Google" id="ProtNLM"/>
    </source>
</evidence>
<organism evidence="2 3">
    <name type="scientific">Carboxylicivirga marina</name>
    <dbReference type="NCBI Taxonomy" id="2800988"/>
    <lineage>
        <taxon>Bacteria</taxon>
        <taxon>Pseudomonadati</taxon>
        <taxon>Bacteroidota</taxon>
        <taxon>Bacteroidia</taxon>
        <taxon>Marinilabiliales</taxon>
        <taxon>Marinilabiliaceae</taxon>
        <taxon>Carboxylicivirga</taxon>
    </lineage>
</organism>
<proteinExistence type="predicted"/>
<dbReference type="Proteomes" id="UP000605676">
    <property type="component" value="Unassembled WGS sequence"/>
</dbReference>
<dbReference type="RefSeq" id="WP_200463589.1">
    <property type="nucleotide sequence ID" value="NZ_JAENRR010000005.1"/>
</dbReference>
<reference evidence="2 3" key="1">
    <citation type="submission" date="2021-01" db="EMBL/GenBank/DDBJ databases">
        <title>Carboxyliciviraga sp.nov., isolated from coastal sediments.</title>
        <authorList>
            <person name="Lu D."/>
            <person name="Zhang T."/>
        </authorList>
    </citation>
    <scope>NUCLEOTIDE SEQUENCE [LARGE SCALE GENOMIC DNA]</scope>
    <source>
        <strain evidence="2 3">N1Y132</strain>
    </source>
</reference>
<accession>A0ABS1HFV0</accession>
<feature type="chain" id="PRO_5045362554" description="DUF4377 domain-containing protein" evidence="1">
    <location>
        <begin position="25"/>
        <end position="135"/>
    </location>
</feature>
<evidence type="ECO:0000256" key="1">
    <source>
        <dbReference type="SAM" id="SignalP"/>
    </source>
</evidence>
<name>A0ABS1HFV0_9BACT</name>
<comment type="caution">
    <text evidence="2">The sequence shown here is derived from an EMBL/GenBank/DDBJ whole genome shotgun (WGS) entry which is preliminary data.</text>
</comment>
<keyword evidence="3" id="KW-1185">Reference proteome</keyword>
<evidence type="ECO:0000313" key="2">
    <source>
        <dbReference type="EMBL" id="MBK3516360.1"/>
    </source>
</evidence>
<sequence length="135" mass="15428">MKRVQFIKVLFVTVMMLGFSGAFNAFSQSNEQHLPCLKKVYLVSDGDVLLDCKPEESRYIAHKNYEWTVNKYSANNKAGAELKGCIEKKNGKFYLNPSEIFKKVKDKQVVVVYKQLSADGSVLTLYYQIKVVTED</sequence>
<evidence type="ECO:0000313" key="3">
    <source>
        <dbReference type="Proteomes" id="UP000605676"/>
    </source>
</evidence>
<feature type="signal peptide" evidence="1">
    <location>
        <begin position="1"/>
        <end position="24"/>
    </location>
</feature>
<dbReference type="EMBL" id="JAENRR010000005">
    <property type="protein sequence ID" value="MBK3516360.1"/>
    <property type="molecule type" value="Genomic_DNA"/>
</dbReference>
<gene>
    <name evidence="2" type="ORF">JIV24_03340</name>
</gene>
<protein>
    <recommendedName>
        <fullName evidence="4">DUF4377 domain-containing protein</fullName>
    </recommendedName>
</protein>